<accession>A0AAN8G2N5</accession>
<dbReference type="AlphaFoldDB" id="A0AAN8G2N5"/>
<name>A0AAN8G2N5_TRICO</name>
<feature type="signal peptide" evidence="1">
    <location>
        <begin position="1"/>
        <end position="19"/>
    </location>
</feature>
<gene>
    <name evidence="2" type="ORF">GCK32_005232</name>
</gene>
<evidence type="ECO:0000313" key="3">
    <source>
        <dbReference type="Proteomes" id="UP001331761"/>
    </source>
</evidence>
<keyword evidence="1" id="KW-0732">Signal</keyword>
<evidence type="ECO:0000313" key="2">
    <source>
        <dbReference type="EMBL" id="KAK5975368.1"/>
    </source>
</evidence>
<feature type="chain" id="PRO_5042953934" evidence="1">
    <location>
        <begin position="20"/>
        <end position="107"/>
    </location>
</feature>
<reference evidence="2 3" key="1">
    <citation type="submission" date="2019-10" db="EMBL/GenBank/DDBJ databases">
        <title>Assembly and Annotation for the nematode Trichostrongylus colubriformis.</title>
        <authorList>
            <person name="Martin J."/>
        </authorList>
    </citation>
    <scope>NUCLEOTIDE SEQUENCE [LARGE SCALE GENOMIC DNA]</scope>
    <source>
        <strain evidence="2">G859</strain>
        <tissue evidence="2">Whole worm</tissue>
    </source>
</reference>
<dbReference type="Proteomes" id="UP001331761">
    <property type="component" value="Unassembled WGS sequence"/>
</dbReference>
<comment type="caution">
    <text evidence="2">The sequence shown here is derived from an EMBL/GenBank/DDBJ whole genome shotgun (WGS) entry which is preliminary data.</text>
</comment>
<keyword evidence="3" id="KW-1185">Reference proteome</keyword>
<evidence type="ECO:0000256" key="1">
    <source>
        <dbReference type="SAM" id="SignalP"/>
    </source>
</evidence>
<protein>
    <submittedName>
        <fullName evidence="2">Uncharacterized protein</fullName>
    </submittedName>
</protein>
<sequence>MMMYASIVSFVFLVPCALGVGGMAELKSITGDEPYSGQGTNPPLVIPRPMGFWGRPRYSPAGYFGGSPYIGGGAPYLGGGSPYYGGGDRFTSLSYSPYGLGGWTTSF</sequence>
<organism evidence="2 3">
    <name type="scientific">Trichostrongylus colubriformis</name>
    <name type="common">Black scour worm</name>
    <dbReference type="NCBI Taxonomy" id="6319"/>
    <lineage>
        <taxon>Eukaryota</taxon>
        <taxon>Metazoa</taxon>
        <taxon>Ecdysozoa</taxon>
        <taxon>Nematoda</taxon>
        <taxon>Chromadorea</taxon>
        <taxon>Rhabditida</taxon>
        <taxon>Rhabditina</taxon>
        <taxon>Rhabditomorpha</taxon>
        <taxon>Strongyloidea</taxon>
        <taxon>Trichostrongylidae</taxon>
        <taxon>Trichostrongylus</taxon>
    </lineage>
</organism>
<dbReference type="EMBL" id="WIXE01013126">
    <property type="protein sequence ID" value="KAK5975368.1"/>
    <property type="molecule type" value="Genomic_DNA"/>
</dbReference>
<proteinExistence type="predicted"/>